<proteinExistence type="predicted"/>
<feature type="compositionally biased region" description="Basic and acidic residues" evidence="1">
    <location>
        <begin position="1"/>
        <end position="10"/>
    </location>
</feature>
<feature type="compositionally biased region" description="Polar residues" evidence="1">
    <location>
        <begin position="11"/>
        <end position="21"/>
    </location>
</feature>
<dbReference type="Proteomes" id="UP000267081">
    <property type="component" value="Unassembled WGS sequence"/>
</dbReference>
<dbReference type="AlphaFoldDB" id="A0A427TPU2"/>
<gene>
    <name evidence="2" type="ORF">EIY87_00265</name>
</gene>
<evidence type="ECO:0000313" key="2">
    <source>
        <dbReference type="EMBL" id="RSD26332.1"/>
    </source>
</evidence>
<dbReference type="EMBL" id="RSEC01000006">
    <property type="protein sequence ID" value="RSD26332.1"/>
    <property type="molecule type" value="Genomic_DNA"/>
</dbReference>
<comment type="caution">
    <text evidence="2">The sequence shown here is derived from an EMBL/GenBank/DDBJ whole genome shotgun (WGS) entry which is preliminary data.</text>
</comment>
<keyword evidence="3" id="KW-1185">Reference proteome</keyword>
<evidence type="ECO:0000313" key="3">
    <source>
        <dbReference type="Proteomes" id="UP000267081"/>
    </source>
</evidence>
<reference evidence="2 3" key="1">
    <citation type="submission" date="2018-12" db="EMBL/GenBank/DDBJ databases">
        <title>Amycolatopsis eburnea sp. nov. actinomycete associate with arbuscular mycorrhiza fungal spore.</title>
        <authorList>
            <person name="Lumyong S."/>
            <person name="Chaiya L."/>
        </authorList>
    </citation>
    <scope>NUCLEOTIDE SEQUENCE [LARGE SCALE GENOMIC DNA]</scope>
    <source>
        <strain evidence="2 3">GLM-1</strain>
    </source>
</reference>
<name>A0A427TPU2_9PSEU</name>
<evidence type="ECO:0000256" key="1">
    <source>
        <dbReference type="SAM" id="MobiDB-lite"/>
    </source>
</evidence>
<sequence>MTHDKWRSVREFSTTDENGNPTQLVIGLVELPGDRLEPAIQVDGRTALIPLEDIGSAVPEAVRGALTEWWKRQGRG</sequence>
<feature type="region of interest" description="Disordered" evidence="1">
    <location>
        <begin position="1"/>
        <end position="21"/>
    </location>
</feature>
<organism evidence="2 3">
    <name type="scientific">Amycolatopsis eburnea</name>
    <dbReference type="NCBI Taxonomy" id="2267691"/>
    <lineage>
        <taxon>Bacteria</taxon>
        <taxon>Bacillati</taxon>
        <taxon>Actinomycetota</taxon>
        <taxon>Actinomycetes</taxon>
        <taxon>Pseudonocardiales</taxon>
        <taxon>Pseudonocardiaceae</taxon>
        <taxon>Amycolatopsis</taxon>
    </lineage>
</organism>
<dbReference type="OrthoDB" id="3627630at2"/>
<protein>
    <submittedName>
        <fullName evidence="2">Uncharacterized protein</fullName>
    </submittedName>
</protein>
<accession>A0A427TPU2</accession>